<dbReference type="Proteomes" id="UP000239388">
    <property type="component" value="Unassembled WGS sequence"/>
</dbReference>
<proteinExistence type="predicted"/>
<reference evidence="1 2" key="1">
    <citation type="submission" date="2018-02" db="EMBL/GenBank/DDBJ databases">
        <title>Comparative genomes isolates from brazilian mangrove.</title>
        <authorList>
            <person name="Araujo J.E."/>
            <person name="Taketani R.G."/>
            <person name="Silva M.C.P."/>
            <person name="Loureco M.V."/>
            <person name="Andreote F.D."/>
        </authorList>
    </citation>
    <scope>NUCLEOTIDE SEQUENCE [LARGE SCALE GENOMIC DNA]</scope>
    <source>
        <strain evidence="1 2">NAP PRIS-MGV</strain>
    </source>
</reference>
<sequence length="156" mass="17384">MGRTFVTIDQEHGFWVNDSFLELALRLLLLHLEHSPGDDAPCHAIRKKWHLASTGFFNGHVPDALDFAVSTEEGRAATLKAMRSLVNGLNDSPELLSKDVLNLLWQDQYCEWGKDVETRMLLEVVHAMIGLVEGGISTTAMTSDGLPRPPHKRLTP</sequence>
<dbReference type="RefSeq" id="WP_105352937.1">
    <property type="nucleotide sequence ID" value="NZ_PUIB01000011.1"/>
</dbReference>
<name>A0A2S8G0I3_9BACT</name>
<comment type="caution">
    <text evidence="1">The sequence shown here is derived from an EMBL/GenBank/DDBJ whole genome shotgun (WGS) entry which is preliminary data.</text>
</comment>
<gene>
    <name evidence="1" type="ORF">C5Y98_07625</name>
</gene>
<evidence type="ECO:0000313" key="2">
    <source>
        <dbReference type="Proteomes" id="UP000239388"/>
    </source>
</evidence>
<dbReference type="OrthoDB" id="273990at2"/>
<dbReference type="AlphaFoldDB" id="A0A2S8G0I3"/>
<protein>
    <submittedName>
        <fullName evidence="1">Uncharacterized protein</fullName>
    </submittedName>
</protein>
<evidence type="ECO:0000313" key="1">
    <source>
        <dbReference type="EMBL" id="PQO37955.1"/>
    </source>
</evidence>
<dbReference type="EMBL" id="PUIB01000011">
    <property type="protein sequence ID" value="PQO37955.1"/>
    <property type="molecule type" value="Genomic_DNA"/>
</dbReference>
<organism evidence="1 2">
    <name type="scientific">Blastopirellula marina</name>
    <dbReference type="NCBI Taxonomy" id="124"/>
    <lineage>
        <taxon>Bacteria</taxon>
        <taxon>Pseudomonadati</taxon>
        <taxon>Planctomycetota</taxon>
        <taxon>Planctomycetia</taxon>
        <taxon>Pirellulales</taxon>
        <taxon>Pirellulaceae</taxon>
        <taxon>Blastopirellula</taxon>
    </lineage>
</organism>
<accession>A0A2S8G0I3</accession>